<name>A0ABW5RLJ9_9BACI</name>
<dbReference type="NCBIfam" id="TIGR00377">
    <property type="entry name" value="ant_ant_sig"/>
    <property type="match status" value="1"/>
</dbReference>
<dbReference type="PROSITE" id="PS50801">
    <property type="entry name" value="STAS"/>
    <property type="match status" value="1"/>
</dbReference>
<dbReference type="RefSeq" id="WP_377931595.1">
    <property type="nucleotide sequence ID" value="NZ_JBHUMF010000001.1"/>
</dbReference>
<protein>
    <recommendedName>
        <fullName evidence="2">Anti-sigma factor antagonist</fullName>
    </recommendedName>
</protein>
<keyword evidence="5" id="KW-1185">Reference proteome</keyword>
<dbReference type="Gene3D" id="3.30.750.24">
    <property type="entry name" value="STAS domain"/>
    <property type="match status" value="1"/>
</dbReference>
<comment type="caution">
    <text evidence="4">The sequence shown here is derived from an EMBL/GenBank/DDBJ whole genome shotgun (WGS) entry which is preliminary data.</text>
</comment>
<dbReference type="PANTHER" id="PTHR33495">
    <property type="entry name" value="ANTI-SIGMA FACTOR ANTAGONIST TM_1081-RELATED-RELATED"/>
    <property type="match status" value="1"/>
</dbReference>
<dbReference type="InterPro" id="IPR003658">
    <property type="entry name" value="Anti-sigma_ant"/>
</dbReference>
<gene>
    <name evidence="4" type="ORF">ACFSUL_00265</name>
</gene>
<evidence type="ECO:0000256" key="1">
    <source>
        <dbReference type="ARBA" id="ARBA00009013"/>
    </source>
</evidence>
<dbReference type="EMBL" id="JBHUMF010000001">
    <property type="protein sequence ID" value="MFD2679176.1"/>
    <property type="molecule type" value="Genomic_DNA"/>
</dbReference>
<dbReference type="PANTHER" id="PTHR33495:SF2">
    <property type="entry name" value="ANTI-SIGMA FACTOR ANTAGONIST TM_1081-RELATED"/>
    <property type="match status" value="1"/>
</dbReference>
<dbReference type="SUPFAM" id="SSF52091">
    <property type="entry name" value="SpoIIaa-like"/>
    <property type="match status" value="1"/>
</dbReference>
<organism evidence="4 5">
    <name type="scientific">Bacillus seohaeanensis</name>
    <dbReference type="NCBI Taxonomy" id="284580"/>
    <lineage>
        <taxon>Bacteria</taxon>
        <taxon>Bacillati</taxon>
        <taxon>Bacillota</taxon>
        <taxon>Bacilli</taxon>
        <taxon>Bacillales</taxon>
        <taxon>Bacillaceae</taxon>
        <taxon>Bacillus</taxon>
    </lineage>
</organism>
<dbReference type="CDD" id="cd07043">
    <property type="entry name" value="STAS_anti-anti-sigma_factors"/>
    <property type="match status" value="1"/>
</dbReference>
<dbReference type="Pfam" id="PF01740">
    <property type="entry name" value="STAS"/>
    <property type="match status" value="1"/>
</dbReference>
<accession>A0ABW5RLJ9</accession>
<dbReference type="InterPro" id="IPR002645">
    <property type="entry name" value="STAS_dom"/>
</dbReference>
<sequence>MFRFTTKNTDEALEVVLEGDLDIEGTEIIENELTPTITNYKNVKINFEQVPFVDSSGIGLLLTLVQTLTGQGTNVTILNVSEEVMEVFDILQIPEILGEGVFV</sequence>
<dbReference type="Proteomes" id="UP001597506">
    <property type="component" value="Unassembled WGS sequence"/>
</dbReference>
<dbReference type="InterPro" id="IPR036513">
    <property type="entry name" value="STAS_dom_sf"/>
</dbReference>
<proteinExistence type="inferred from homology"/>
<reference evidence="5" key="1">
    <citation type="journal article" date="2019" name="Int. J. Syst. Evol. Microbiol.">
        <title>The Global Catalogue of Microorganisms (GCM) 10K type strain sequencing project: providing services to taxonomists for standard genome sequencing and annotation.</title>
        <authorList>
            <consortium name="The Broad Institute Genomics Platform"/>
            <consortium name="The Broad Institute Genome Sequencing Center for Infectious Disease"/>
            <person name="Wu L."/>
            <person name="Ma J."/>
        </authorList>
    </citation>
    <scope>NUCLEOTIDE SEQUENCE [LARGE SCALE GENOMIC DNA]</scope>
    <source>
        <strain evidence="5">KCTC 3913</strain>
    </source>
</reference>
<feature type="domain" description="STAS" evidence="3">
    <location>
        <begin position="2"/>
        <end position="103"/>
    </location>
</feature>
<evidence type="ECO:0000259" key="3">
    <source>
        <dbReference type="PROSITE" id="PS50801"/>
    </source>
</evidence>
<evidence type="ECO:0000313" key="5">
    <source>
        <dbReference type="Proteomes" id="UP001597506"/>
    </source>
</evidence>
<evidence type="ECO:0000256" key="2">
    <source>
        <dbReference type="RuleBase" id="RU003749"/>
    </source>
</evidence>
<evidence type="ECO:0000313" key="4">
    <source>
        <dbReference type="EMBL" id="MFD2679176.1"/>
    </source>
</evidence>
<comment type="similarity">
    <text evidence="1 2">Belongs to the anti-sigma-factor antagonist family.</text>
</comment>